<feature type="domain" description="Thiaminase-2/PQQC" evidence="1">
    <location>
        <begin position="9"/>
        <end position="100"/>
    </location>
</feature>
<accession>K1TGB1</accession>
<proteinExistence type="predicted"/>
<dbReference type="InterPro" id="IPR016084">
    <property type="entry name" value="Haem_Oase-like_multi-hlx"/>
</dbReference>
<dbReference type="Pfam" id="PF03070">
    <property type="entry name" value="TENA_THI-4"/>
    <property type="match status" value="1"/>
</dbReference>
<dbReference type="AlphaFoldDB" id="K1TGB1"/>
<dbReference type="InterPro" id="IPR050967">
    <property type="entry name" value="Thiamine_Salvage_TenA"/>
</dbReference>
<dbReference type="GO" id="GO:0005829">
    <property type="term" value="C:cytosol"/>
    <property type="evidence" value="ECO:0007669"/>
    <property type="project" value="TreeGrafter"/>
</dbReference>
<gene>
    <name evidence="2" type="ORF">LEA_13918</name>
</gene>
<evidence type="ECO:0000313" key="2">
    <source>
        <dbReference type="EMBL" id="EKC58321.1"/>
    </source>
</evidence>
<organism evidence="2">
    <name type="scientific">human gut metagenome</name>
    <dbReference type="NCBI Taxonomy" id="408170"/>
    <lineage>
        <taxon>unclassified sequences</taxon>
        <taxon>metagenomes</taxon>
        <taxon>organismal metagenomes</taxon>
    </lineage>
</organism>
<evidence type="ECO:0000259" key="1">
    <source>
        <dbReference type="Pfam" id="PF03070"/>
    </source>
</evidence>
<protein>
    <submittedName>
        <fullName evidence="2">Protein containing TENA/THI-4 protein/Coenzyme PQQ biosynthesis protein C domain protein</fullName>
    </submittedName>
</protein>
<dbReference type="InterPro" id="IPR004305">
    <property type="entry name" value="Thiaminase-2/PQQC"/>
</dbReference>
<dbReference type="EMBL" id="AJWY01009454">
    <property type="protein sequence ID" value="EKC58321.1"/>
    <property type="molecule type" value="Genomic_DNA"/>
</dbReference>
<dbReference type="SUPFAM" id="SSF48613">
    <property type="entry name" value="Heme oxygenase-like"/>
    <property type="match status" value="1"/>
</dbReference>
<comment type="caution">
    <text evidence="2">The sequence shown here is derived from an EMBL/GenBank/DDBJ whole genome shotgun (WGS) entry which is preliminary data.</text>
</comment>
<dbReference type="PANTHER" id="PTHR43198:SF2">
    <property type="entry name" value="SI:CH1073-67J19.1-RELATED"/>
    <property type="match status" value="1"/>
</dbReference>
<dbReference type="Gene3D" id="1.20.910.10">
    <property type="entry name" value="Heme oxygenase-like"/>
    <property type="match status" value="1"/>
</dbReference>
<name>K1TGB1_9ZZZZ</name>
<sequence length="106" mass="11980">MLDAQATAPVEVEAAAVLPCFVVYQRVGEEILRRTRLEGHPYAAWISTYADPGFAEAAGRAAAVCDELAEAAGDEIRRRMTDLFVRCTKMEWLFWDSAWNLEKWNI</sequence>
<reference evidence="2" key="1">
    <citation type="journal article" date="2013" name="Environ. Microbiol.">
        <title>Microbiota from the distal guts of lean and obese adolescents exhibit partial functional redundancy besides clear differences in community structure.</title>
        <authorList>
            <person name="Ferrer M."/>
            <person name="Ruiz A."/>
            <person name="Lanza F."/>
            <person name="Haange S.B."/>
            <person name="Oberbach A."/>
            <person name="Till H."/>
            <person name="Bargiela R."/>
            <person name="Campoy C."/>
            <person name="Segura M.T."/>
            <person name="Richter M."/>
            <person name="von Bergen M."/>
            <person name="Seifert J."/>
            <person name="Suarez A."/>
        </authorList>
    </citation>
    <scope>NUCLEOTIDE SEQUENCE</scope>
</reference>
<dbReference type="PANTHER" id="PTHR43198">
    <property type="entry name" value="BIFUNCTIONAL TH2 PROTEIN"/>
    <property type="match status" value="1"/>
</dbReference>